<comment type="caution">
    <text evidence="2">The sequence shown here is derived from an EMBL/GenBank/DDBJ whole genome shotgun (WGS) entry which is preliminary data.</text>
</comment>
<reference evidence="3 5" key="2">
    <citation type="submission" date="2019-03" db="EMBL/GenBank/DDBJ databases">
        <title>Genomic Encyclopedia of Type Strains, Phase IV (KMG-IV): sequencing the most valuable type-strain genomes for metagenomic binning, comparative biology and taxonomic classification.</title>
        <authorList>
            <person name="Goeker M."/>
        </authorList>
    </citation>
    <scope>NUCLEOTIDE SEQUENCE [LARGE SCALE GENOMIC DNA]</scope>
    <source>
        <strain evidence="3 5">DSM 11603</strain>
    </source>
</reference>
<dbReference type="HOGENOM" id="CLU_109378_1_1_5"/>
<gene>
    <name evidence="2" type="ORF">BG36_21255</name>
    <name evidence="3" type="ORF">DES43_104207</name>
</gene>
<reference evidence="2 4" key="1">
    <citation type="submission" date="2014-02" db="EMBL/GenBank/DDBJ databases">
        <title>Aquamicrobium defluvii Genome sequencing.</title>
        <authorList>
            <person name="Wang X."/>
        </authorList>
    </citation>
    <scope>NUCLEOTIDE SEQUENCE [LARGE SCALE GENOMIC DNA]</scope>
    <source>
        <strain evidence="2 4">W13Z1</strain>
    </source>
</reference>
<dbReference type="OrthoDB" id="7362478at2"/>
<dbReference type="EMBL" id="SNZF01000004">
    <property type="protein sequence ID" value="TDR36881.1"/>
    <property type="molecule type" value="Genomic_DNA"/>
</dbReference>
<dbReference type="RefSeq" id="WP_035024512.1">
    <property type="nucleotide sequence ID" value="NZ_KK073880.1"/>
</dbReference>
<dbReference type="STRING" id="69279.BG36_21255"/>
<dbReference type="Proteomes" id="UP000294958">
    <property type="component" value="Unassembled WGS sequence"/>
</dbReference>
<feature type="chain" id="PRO_5044537439" evidence="1">
    <location>
        <begin position="23"/>
        <end position="158"/>
    </location>
</feature>
<dbReference type="Pfam" id="PF06186">
    <property type="entry name" value="DUF992"/>
    <property type="match status" value="1"/>
</dbReference>
<evidence type="ECO:0000256" key="1">
    <source>
        <dbReference type="SAM" id="SignalP"/>
    </source>
</evidence>
<dbReference type="Proteomes" id="UP000019849">
    <property type="component" value="Unassembled WGS sequence"/>
</dbReference>
<dbReference type="eggNOG" id="ENOG5032SJ7">
    <property type="taxonomic scope" value="Bacteria"/>
</dbReference>
<evidence type="ECO:0000313" key="4">
    <source>
        <dbReference type="Proteomes" id="UP000019849"/>
    </source>
</evidence>
<organism evidence="2 4">
    <name type="scientific">Aquamicrobium defluvii</name>
    <dbReference type="NCBI Taxonomy" id="69279"/>
    <lineage>
        <taxon>Bacteria</taxon>
        <taxon>Pseudomonadati</taxon>
        <taxon>Pseudomonadota</taxon>
        <taxon>Alphaproteobacteria</taxon>
        <taxon>Hyphomicrobiales</taxon>
        <taxon>Phyllobacteriaceae</taxon>
        <taxon>Aquamicrobium</taxon>
    </lineage>
</organism>
<dbReference type="EMBL" id="JENY01000006">
    <property type="protein sequence ID" value="EXL09631.1"/>
    <property type="molecule type" value="Genomic_DNA"/>
</dbReference>
<accession>A0A011UTN8</accession>
<name>A0A011UTN8_9HYPH</name>
<evidence type="ECO:0000313" key="2">
    <source>
        <dbReference type="EMBL" id="EXL09631.1"/>
    </source>
</evidence>
<keyword evidence="5" id="KW-1185">Reference proteome</keyword>
<evidence type="ECO:0000313" key="5">
    <source>
        <dbReference type="Proteomes" id="UP000294958"/>
    </source>
</evidence>
<sequence length="158" mass="16290">MTKKLVAAAAFGLLSMTAAANATGQFELGVLDCKVDGGTGYLITSNKGLACTFKPSDGRATEYYSGIVSKLGVDLGKTHQGNLVWAVLAATRDYDSGKLAGNYFGVNAEASIVTGGGANLLLGGFKRSYTLQPLSVQAQTGLNLAVAVQSLELVHSLK</sequence>
<protein>
    <submittedName>
        <fullName evidence="2">Signal peptide protein</fullName>
    </submittedName>
    <submittedName>
        <fullName evidence="3">Uncharacterized protein DUF992</fullName>
    </submittedName>
</protein>
<proteinExistence type="predicted"/>
<evidence type="ECO:0000313" key="3">
    <source>
        <dbReference type="EMBL" id="TDR36881.1"/>
    </source>
</evidence>
<keyword evidence="1" id="KW-0732">Signal</keyword>
<feature type="signal peptide" evidence="1">
    <location>
        <begin position="1"/>
        <end position="22"/>
    </location>
</feature>
<dbReference type="AlphaFoldDB" id="A0A011UTN8"/>
<dbReference type="InterPro" id="IPR009333">
    <property type="entry name" value="DUF992"/>
</dbReference>
<dbReference type="PATRIC" id="fig|69279.3.peg.1184"/>